<feature type="transmembrane region" description="Helical" evidence="2">
    <location>
        <begin position="62"/>
        <end position="81"/>
    </location>
</feature>
<keyword evidence="2" id="KW-0812">Transmembrane</keyword>
<gene>
    <name evidence="3" type="ORF">DWQ67_02410</name>
</gene>
<evidence type="ECO:0000256" key="2">
    <source>
        <dbReference type="SAM" id="Phobius"/>
    </source>
</evidence>
<feature type="transmembrane region" description="Helical" evidence="2">
    <location>
        <begin position="87"/>
        <end position="108"/>
    </location>
</feature>
<keyword evidence="2" id="KW-1133">Transmembrane helix</keyword>
<proteinExistence type="predicted"/>
<reference evidence="3 4" key="1">
    <citation type="submission" date="2018-07" db="EMBL/GenBank/DDBJ databases">
        <title>Arthrobacter sp. nov., isolated from raw cow's milk with high bacterial count.</title>
        <authorList>
            <person name="Hahne J."/>
            <person name="Isele D."/>
            <person name="Lipski A."/>
        </authorList>
    </citation>
    <scope>NUCLEOTIDE SEQUENCE [LARGE SCALE GENOMIC DNA]</scope>
    <source>
        <strain evidence="3 4">JZ R-183</strain>
    </source>
</reference>
<dbReference type="EMBL" id="QQXL01000001">
    <property type="protein sequence ID" value="RKW71705.1"/>
    <property type="molecule type" value="Genomic_DNA"/>
</dbReference>
<keyword evidence="2" id="KW-0472">Membrane</keyword>
<feature type="transmembrane region" description="Helical" evidence="2">
    <location>
        <begin position="30"/>
        <end position="50"/>
    </location>
</feature>
<organism evidence="3 4">
    <name type="scientific">Galactobacter caseinivorans</name>
    <dbReference type="NCBI Taxonomy" id="2676123"/>
    <lineage>
        <taxon>Bacteria</taxon>
        <taxon>Bacillati</taxon>
        <taxon>Actinomycetota</taxon>
        <taxon>Actinomycetes</taxon>
        <taxon>Micrococcales</taxon>
        <taxon>Micrococcaceae</taxon>
        <taxon>Galactobacter</taxon>
    </lineage>
</organism>
<comment type="caution">
    <text evidence="3">The sequence shown here is derived from an EMBL/GenBank/DDBJ whole genome shotgun (WGS) entry which is preliminary data.</text>
</comment>
<dbReference type="Proteomes" id="UP000273119">
    <property type="component" value="Unassembled WGS sequence"/>
</dbReference>
<evidence type="ECO:0000313" key="4">
    <source>
        <dbReference type="Proteomes" id="UP000273119"/>
    </source>
</evidence>
<dbReference type="AlphaFoldDB" id="A0A496PME3"/>
<accession>A0A496PME3</accession>
<evidence type="ECO:0000313" key="3">
    <source>
        <dbReference type="EMBL" id="RKW71705.1"/>
    </source>
</evidence>
<sequence length="109" mass="11185">MGLPVSKAPFPGRSPANRPTPGGAVPAAPFIWGIAAWMVPITVFAVVGTLSTRELGEQVARLVAFLCAFPAGVAVVLGLFAKGRPLWCALGFLLGAAYLVLGLITLLIG</sequence>
<protein>
    <submittedName>
        <fullName evidence="3">Uncharacterized protein</fullName>
    </submittedName>
</protein>
<keyword evidence="4" id="KW-1185">Reference proteome</keyword>
<feature type="region of interest" description="Disordered" evidence="1">
    <location>
        <begin position="1"/>
        <end position="22"/>
    </location>
</feature>
<name>A0A496PME3_9MICC</name>
<evidence type="ECO:0000256" key="1">
    <source>
        <dbReference type="SAM" id="MobiDB-lite"/>
    </source>
</evidence>